<reference evidence="17" key="1">
    <citation type="submission" date="2025-08" db="UniProtKB">
        <authorList>
            <consortium name="RefSeq"/>
        </authorList>
    </citation>
    <scope>IDENTIFICATION</scope>
    <source>
        <tissue evidence="17">Entire body</tissue>
    </source>
</reference>
<keyword evidence="5 10" id="KW-0547">Nucleotide-binding</keyword>
<gene>
    <name evidence="17" type="primary">LOC108741934</name>
</gene>
<evidence type="ECO:0000256" key="3">
    <source>
        <dbReference type="ARBA" id="ARBA00022553"/>
    </source>
</evidence>
<evidence type="ECO:0000313" key="17">
    <source>
        <dbReference type="RefSeq" id="XP_025836202.1"/>
    </source>
</evidence>
<dbReference type="GO" id="GO:0004674">
    <property type="term" value="F:protein serine/threonine kinase activity"/>
    <property type="evidence" value="ECO:0007669"/>
    <property type="project" value="UniProtKB-KW"/>
</dbReference>
<dbReference type="InterPro" id="IPR017892">
    <property type="entry name" value="Pkinase_C"/>
</dbReference>
<dbReference type="CDD" id="cd05584">
    <property type="entry name" value="STKc_p70S6K"/>
    <property type="match status" value="1"/>
</dbReference>
<dbReference type="SMART" id="SM00220">
    <property type="entry name" value="S_TKc"/>
    <property type="match status" value="1"/>
</dbReference>
<dbReference type="RefSeq" id="XP_025836202.1">
    <property type="nucleotide sequence ID" value="XM_025980417.1"/>
</dbReference>
<dbReference type="InterPro" id="IPR000961">
    <property type="entry name" value="AGC-kinase_C"/>
</dbReference>
<keyword evidence="16" id="KW-1185">Reference proteome</keyword>
<dbReference type="InterPro" id="IPR000719">
    <property type="entry name" value="Prot_kinase_dom"/>
</dbReference>
<dbReference type="EC" id="2.7.11.1" evidence="10"/>
<feature type="binding site" evidence="12 13">
    <location>
        <position position="101"/>
    </location>
    <ligand>
        <name>ATP</name>
        <dbReference type="ChEBI" id="CHEBI:30616"/>
    </ligand>
</feature>
<dbReference type="SUPFAM" id="SSF56112">
    <property type="entry name" value="Protein kinase-like (PK-like)"/>
    <property type="match status" value="1"/>
</dbReference>
<evidence type="ECO:0000256" key="8">
    <source>
        <dbReference type="ARBA" id="ARBA00047899"/>
    </source>
</evidence>
<comment type="catalytic activity">
    <reaction evidence="9 10">
        <text>L-seryl-[protein] + ATP = O-phospho-L-seryl-[protein] + ADP + H(+)</text>
        <dbReference type="Rhea" id="RHEA:17989"/>
        <dbReference type="Rhea" id="RHEA-COMP:9863"/>
        <dbReference type="Rhea" id="RHEA-COMP:11604"/>
        <dbReference type="ChEBI" id="CHEBI:15378"/>
        <dbReference type="ChEBI" id="CHEBI:29999"/>
        <dbReference type="ChEBI" id="CHEBI:30616"/>
        <dbReference type="ChEBI" id="CHEBI:83421"/>
        <dbReference type="ChEBI" id="CHEBI:456216"/>
        <dbReference type="EC" id="2.7.11.1"/>
    </reaction>
</comment>
<dbReference type="FunFam" id="1.10.510.10:FF:000092">
    <property type="entry name" value="Ribosomal protein S6 kinase"/>
    <property type="match status" value="1"/>
</dbReference>
<dbReference type="Gene3D" id="1.10.510.10">
    <property type="entry name" value="Transferase(Phosphotransferase) domain 1"/>
    <property type="match status" value="1"/>
</dbReference>
<evidence type="ECO:0000313" key="16">
    <source>
        <dbReference type="Proteomes" id="UP000192223"/>
    </source>
</evidence>
<comment type="catalytic activity">
    <reaction evidence="8 10">
        <text>L-threonyl-[protein] + ATP = O-phospho-L-threonyl-[protein] + ADP + H(+)</text>
        <dbReference type="Rhea" id="RHEA:46608"/>
        <dbReference type="Rhea" id="RHEA-COMP:11060"/>
        <dbReference type="Rhea" id="RHEA-COMP:11605"/>
        <dbReference type="ChEBI" id="CHEBI:15378"/>
        <dbReference type="ChEBI" id="CHEBI:30013"/>
        <dbReference type="ChEBI" id="CHEBI:30616"/>
        <dbReference type="ChEBI" id="CHEBI:61977"/>
        <dbReference type="ChEBI" id="CHEBI:456216"/>
        <dbReference type="EC" id="2.7.11.1"/>
    </reaction>
</comment>
<evidence type="ECO:0000256" key="7">
    <source>
        <dbReference type="ARBA" id="ARBA00022840"/>
    </source>
</evidence>
<evidence type="ECO:0000256" key="4">
    <source>
        <dbReference type="ARBA" id="ARBA00022679"/>
    </source>
</evidence>
<evidence type="ECO:0000256" key="13">
    <source>
        <dbReference type="PROSITE-ProRule" id="PRU10141"/>
    </source>
</evidence>
<evidence type="ECO:0000256" key="9">
    <source>
        <dbReference type="ARBA" id="ARBA00048679"/>
    </source>
</evidence>
<evidence type="ECO:0000256" key="12">
    <source>
        <dbReference type="PIRSR" id="PIRSR000605-51"/>
    </source>
</evidence>
<dbReference type="InterPro" id="IPR011009">
    <property type="entry name" value="Kinase-like_dom_sf"/>
</dbReference>
<dbReference type="FunCoup" id="A0A7F5RJM6">
    <property type="interactions" value="1498"/>
</dbReference>
<dbReference type="GO" id="GO:0007165">
    <property type="term" value="P:signal transduction"/>
    <property type="evidence" value="ECO:0007669"/>
    <property type="project" value="InterPro"/>
</dbReference>
<dbReference type="Gene3D" id="3.30.200.20">
    <property type="entry name" value="Phosphorylase Kinase, domain 1"/>
    <property type="match status" value="1"/>
</dbReference>
<name>A0A7F5RJM6_AGRPL</name>
<keyword evidence="4 10" id="KW-0808">Transferase</keyword>
<dbReference type="PROSITE" id="PS00108">
    <property type="entry name" value="PROTEIN_KINASE_ST"/>
    <property type="match status" value="1"/>
</dbReference>
<evidence type="ECO:0000259" key="14">
    <source>
        <dbReference type="PROSITE" id="PS50011"/>
    </source>
</evidence>
<protein>
    <recommendedName>
        <fullName evidence="10">Ribosomal protein S6 kinase</fullName>
        <ecNumber evidence="10">2.7.11.1</ecNumber>
    </recommendedName>
</protein>
<keyword evidence="6 10" id="KW-0418">Kinase</keyword>
<dbReference type="InParanoid" id="A0A7F5RJM6"/>
<keyword evidence="3" id="KW-0597">Phosphoprotein</keyword>
<dbReference type="PROSITE" id="PS50011">
    <property type="entry name" value="PROTEIN_KINASE_DOM"/>
    <property type="match status" value="1"/>
</dbReference>
<keyword evidence="7 10" id="KW-0067">ATP-binding</keyword>
<dbReference type="Proteomes" id="UP000192223">
    <property type="component" value="Unplaced"/>
</dbReference>
<comment type="similarity">
    <text evidence="1 10">Belongs to the protein kinase superfamily. AGC Ser/Thr protein kinase family. S6 kinase subfamily.</text>
</comment>
<dbReference type="AlphaFoldDB" id="A0A7F5RJM6"/>
<evidence type="ECO:0000256" key="2">
    <source>
        <dbReference type="ARBA" id="ARBA00022527"/>
    </source>
</evidence>
<dbReference type="PROSITE" id="PS00107">
    <property type="entry name" value="PROTEIN_KINASE_ATP"/>
    <property type="match status" value="1"/>
</dbReference>
<evidence type="ECO:0000256" key="6">
    <source>
        <dbReference type="ARBA" id="ARBA00022777"/>
    </source>
</evidence>
<dbReference type="PANTHER" id="PTHR24351">
    <property type="entry name" value="RIBOSOMAL PROTEIN S6 KINASE"/>
    <property type="match status" value="1"/>
</dbReference>
<evidence type="ECO:0000256" key="1">
    <source>
        <dbReference type="ARBA" id="ARBA00009804"/>
    </source>
</evidence>
<accession>A0A7F5RJM6</accession>
<sequence length="467" mass="52872">MAGVFDIELHDIETVEVDDSDDDIIEITEGGYDQNPNVNDIIDDDNIETVQLTEQNVNPGQEKTGPHDFELRKVLGKGGYGKVFQVRKVTGQDAGTIFAMKVLRKASIVRNQKDTAHTKAERNILEEVKHPFIVDLKYAFQTGGKLYLILEYLSGGELFMHLEREGIFLEDTACFYLSEIILALEHLHLQGIIYRDLKPENILLDAFGHVKLTDFGLCKEHIQEGIVTHTFCGTIEYMAPEILTRSGHGKEVDWWSLGALMYDMLTGAPPFTAENRKRTIEKILKGKLILPQYLTADARDLIRKLLKRQVLARLGSSPGDADGIKQHQFFKHINWNDVLTRKLEPPFKPSLASEDDVSQFDTKFTKQTPIDSPDESTLSESANMIFQGFTYIAPSVLEDMYKPHIVKARSPRKPGSTPLRHQPVPFHHPFQNSHHIGSMRHYNSQQRPTGPNNCTDEVMEVSSIPQV</sequence>
<dbReference type="SMART" id="SM00133">
    <property type="entry name" value="S_TK_X"/>
    <property type="match status" value="1"/>
</dbReference>
<dbReference type="Pfam" id="PF00433">
    <property type="entry name" value="Pkinase_C"/>
    <property type="match status" value="1"/>
</dbReference>
<dbReference type="InterPro" id="IPR017441">
    <property type="entry name" value="Protein_kinase_ATP_BS"/>
</dbReference>
<evidence type="ECO:0000259" key="15">
    <source>
        <dbReference type="PROSITE" id="PS51285"/>
    </source>
</evidence>
<feature type="domain" description="Protein kinase" evidence="14">
    <location>
        <begin position="69"/>
        <end position="330"/>
    </location>
</feature>
<feature type="active site" description="Proton acceptor" evidence="11">
    <location>
        <position position="196"/>
    </location>
</feature>
<keyword evidence="2 10" id="KW-0723">Serine/threonine-protein kinase</keyword>
<evidence type="ECO:0000256" key="11">
    <source>
        <dbReference type="PIRSR" id="PIRSR000605-50"/>
    </source>
</evidence>
<evidence type="ECO:0000256" key="5">
    <source>
        <dbReference type="ARBA" id="ARBA00022741"/>
    </source>
</evidence>
<dbReference type="InterPro" id="IPR008271">
    <property type="entry name" value="Ser/Thr_kinase_AS"/>
</dbReference>
<feature type="binding site" evidence="12">
    <location>
        <begin position="75"/>
        <end position="83"/>
    </location>
    <ligand>
        <name>ATP</name>
        <dbReference type="ChEBI" id="CHEBI:30616"/>
    </ligand>
</feature>
<dbReference type="Pfam" id="PF00069">
    <property type="entry name" value="Pkinase"/>
    <property type="match status" value="1"/>
</dbReference>
<proteinExistence type="inferred from homology"/>
<dbReference type="FunFam" id="3.30.200.20:FF:000686">
    <property type="entry name" value="Ribosomal protein S6 kinase"/>
    <property type="match status" value="1"/>
</dbReference>
<dbReference type="PROSITE" id="PS51285">
    <property type="entry name" value="AGC_KINASE_CTER"/>
    <property type="match status" value="1"/>
</dbReference>
<dbReference type="PIRSF" id="PIRSF000605">
    <property type="entry name" value="Ribsml_S6_kin_1"/>
    <property type="match status" value="1"/>
</dbReference>
<dbReference type="KEGG" id="apln:108741934"/>
<evidence type="ECO:0000256" key="10">
    <source>
        <dbReference type="PIRNR" id="PIRNR000605"/>
    </source>
</evidence>
<dbReference type="GeneID" id="108741934"/>
<feature type="domain" description="AGC-kinase C-terminal" evidence="15">
    <location>
        <begin position="331"/>
        <end position="401"/>
    </location>
</feature>
<dbReference type="InterPro" id="IPR016238">
    <property type="entry name" value="Ribosomal_S6_kinase"/>
</dbReference>
<dbReference type="OrthoDB" id="63267at2759"/>
<dbReference type="GO" id="GO:0005524">
    <property type="term" value="F:ATP binding"/>
    <property type="evidence" value="ECO:0007669"/>
    <property type="project" value="UniProtKB-UniRule"/>
</dbReference>
<organism evidence="16 17">
    <name type="scientific">Agrilus planipennis</name>
    <name type="common">Emerald ash borer</name>
    <name type="synonym">Agrilus marcopoli</name>
    <dbReference type="NCBI Taxonomy" id="224129"/>
    <lineage>
        <taxon>Eukaryota</taxon>
        <taxon>Metazoa</taxon>
        <taxon>Ecdysozoa</taxon>
        <taxon>Arthropoda</taxon>
        <taxon>Hexapoda</taxon>
        <taxon>Insecta</taxon>
        <taxon>Pterygota</taxon>
        <taxon>Neoptera</taxon>
        <taxon>Endopterygota</taxon>
        <taxon>Coleoptera</taxon>
        <taxon>Polyphaga</taxon>
        <taxon>Elateriformia</taxon>
        <taxon>Buprestoidea</taxon>
        <taxon>Buprestidae</taxon>
        <taxon>Agrilinae</taxon>
        <taxon>Agrilus</taxon>
    </lineage>
</organism>